<dbReference type="AlphaFoldDB" id="A0AAI9RZ94"/>
<evidence type="ECO:0000313" key="2">
    <source>
        <dbReference type="Proteomes" id="UP000327007"/>
    </source>
</evidence>
<dbReference type="RefSeq" id="WP_117797127.1">
    <property type="nucleotide sequence ID" value="NZ_CP041230.1"/>
</dbReference>
<gene>
    <name evidence="1" type="ORF">F6S82_17850</name>
</gene>
<comment type="caution">
    <text evidence="1">The sequence shown here is derived from an EMBL/GenBank/DDBJ whole genome shotgun (WGS) entry which is preliminary data.</text>
</comment>
<dbReference type="Proteomes" id="UP000327007">
    <property type="component" value="Unassembled WGS sequence"/>
</dbReference>
<dbReference type="EMBL" id="VYQC01000011">
    <property type="protein sequence ID" value="KAA9043734.1"/>
    <property type="molecule type" value="Genomic_DNA"/>
</dbReference>
<accession>A0AAI9RZ94</accession>
<protein>
    <submittedName>
        <fullName evidence="1">Uncharacterized protein</fullName>
    </submittedName>
</protein>
<evidence type="ECO:0000313" key="1">
    <source>
        <dbReference type="EMBL" id="KAA9043734.1"/>
    </source>
</evidence>
<proteinExistence type="predicted"/>
<name>A0AAI9RZ94_9BACE</name>
<organism evidence="1 2">
    <name type="scientific">Bacteroides xylanisolvens</name>
    <dbReference type="NCBI Taxonomy" id="371601"/>
    <lineage>
        <taxon>Bacteria</taxon>
        <taxon>Pseudomonadati</taxon>
        <taxon>Bacteroidota</taxon>
        <taxon>Bacteroidia</taxon>
        <taxon>Bacteroidales</taxon>
        <taxon>Bacteroidaceae</taxon>
        <taxon>Bacteroides</taxon>
    </lineage>
</organism>
<sequence length="65" mass="7433">MTMHDTGKLHPTFLTILHPKSLKEINMELTIIETSAYLELKRQLSTLSVQMEDLVRKMAPPAPDK</sequence>
<reference evidence="2" key="1">
    <citation type="journal article" date="2018" name="J. Anim. Genet.">
        <title>Acquired interbacterial defense systems protect against interspecies antagonism in the human gut microbiome.</title>
        <authorList>
            <person name="Ross B.D."/>
            <person name="Verster A.J."/>
            <person name="Radey M.C."/>
            <person name="Schmidtke D.T."/>
            <person name="Pope C.E."/>
            <person name="Hoffman L.R."/>
            <person name="Hajjar A."/>
            <person name="Peterson S.B."/>
            <person name="Borenstein E."/>
            <person name="Mougous J."/>
        </authorList>
    </citation>
    <scope>NUCLEOTIDE SEQUENCE [LARGE SCALE GENOMIC DNA]</scope>
    <source>
        <strain evidence="2">H204</strain>
    </source>
</reference>